<comment type="caution">
    <text evidence="3">The sequence shown here is derived from an EMBL/GenBank/DDBJ whole genome shotgun (WGS) entry which is preliminary data.</text>
</comment>
<feature type="transmembrane region" description="Helical" evidence="1">
    <location>
        <begin position="88"/>
        <end position="108"/>
    </location>
</feature>
<sequence length="222" mass="23325">MSVESLLEAVLTNPTVLVVWATLVVGSLAVLGWDLRTNNAAIAPLMKFVWGLTVLYSGPLGLAVYWYAGRSQISHDSLWRRGFRSVAHCYSGCGAGEVFGVVLAAGILELGNLGVAAVTFACAYVAGFALTVGPLMQEGVGFGEAVADAFYSETPSITVMEIGAISTDLWLAGGAHIGDVLFWTGLIFSLSIGLFVAYPVNVFLIQRGVKSGMQDPTELDGA</sequence>
<keyword evidence="1" id="KW-0812">Transmembrane</keyword>
<dbReference type="RefSeq" id="WP_279527629.1">
    <property type="nucleotide sequence ID" value="NZ_CP122312.1"/>
</dbReference>
<organism evidence="3 4">
    <name type="scientific">Halospeciosus flavus</name>
    <dbReference type="NCBI Taxonomy" id="3032283"/>
    <lineage>
        <taxon>Archaea</taxon>
        <taxon>Methanobacteriati</taxon>
        <taxon>Methanobacteriota</taxon>
        <taxon>Stenosarchaea group</taxon>
        <taxon>Halobacteria</taxon>
        <taxon>Halobacteriales</taxon>
        <taxon>Halobacteriaceae</taxon>
        <taxon>Halospeciosus</taxon>
    </lineage>
</organism>
<dbReference type="Pfam" id="PF14342">
    <property type="entry name" value="DUF4396"/>
    <property type="match status" value="1"/>
</dbReference>
<feature type="domain" description="DUF4396" evidence="2">
    <location>
        <begin position="79"/>
        <end position="210"/>
    </location>
</feature>
<accession>A0ABD5Z6P7</accession>
<evidence type="ECO:0000313" key="4">
    <source>
        <dbReference type="Proteomes" id="UP001596447"/>
    </source>
</evidence>
<feature type="transmembrane region" description="Helical" evidence="1">
    <location>
        <begin position="15"/>
        <end position="36"/>
    </location>
</feature>
<dbReference type="InterPro" id="IPR025509">
    <property type="entry name" value="DUF4396"/>
</dbReference>
<dbReference type="AlphaFoldDB" id="A0ABD5Z6P7"/>
<dbReference type="Proteomes" id="UP001596447">
    <property type="component" value="Unassembled WGS sequence"/>
</dbReference>
<feature type="transmembrane region" description="Helical" evidence="1">
    <location>
        <begin position="115"/>
        <end position="136"/>
    </location>
</feature>
<feature type="transmembrane region" description="Helical" evidence="1">
    <location>
        <begin position="48"/>
        <end position="68"/>
    </location>
</feature>
<reference evidence="3 4" key="1">
    <citation type="journal article" date="2019" name="Int. J. Syst. Evol. Microbiol.">
        <title>The Global Catalogue of Microorganisms (GCM) 10K type strain sequencing project: providing services to taxonomists for standard genome sequencing and annotation.</title>
        <authorList>
            <consortium name="The Broad Institute Genomics Platform"/>
            <consortium name="The Broad Institute Genome Sequencing Center for Infectious Disease"/>
            <person name="Wu L."/>
            <person name="Ma J."/>
        </authorList>
    </citation>
    <scope>NUCLEOTIDE SEQUENCE [LARGE SCALE GENOMIC DNA]</scope>
    <source>
        <strain evidence="3 4">XZGYJ-43</strain>
    </source>
</reference>
<gene>
    <name evidence="3" type="ORF">ACFQJ9_15860</name>
</gene>
<keyword evidence="1" id="KW-1133">Transmembrane helix</keyword>
<proteinExistence type="predicted"/>
<dbReference type="EMBL" id="JBHTAR010000011">
    <property type="protein sequence ID" value="MFC7200865.1"/>
    <property type="molecule type" value="Genomic_DNA"/>
</dbReference>
<keyword evidence="4" id="KW-1185">Reference proteome</keyword>
<evidence type="ECO:0000313" key="3">
    <source>
        <dbReference type="EMBL" id="MFC7200865.1"/>
    </source>
</evidence>
<evidence type="ECO:0000259" key="2">
    <source>
        <dbReference type="Pfam" id="PF14342"/>
    </source>
</evidence>
<keyword evidence="1" id="KW-0472">Membrane</keyword>
<name>A0ABD5Z6P7_9EURY</name>
<evidence type="ECO:0000256" key="1">
    <source>
        <dbReference type="SAM" id="Phobius"/>
    </source>
</evidence>
<feature type="transmembrane region" description="Helical" evidence="1">
    <location>
        <begin position="180"/>
        <end position="204"/>
    </location>
</feature>
<protein>
    <submittedName>
        <fullName evidence="3">DUF4396 domain-containing protein</fullName>
    </submittedName>
</protein>